<organism evidence="1 2">
    <name type="scientific">Clathrus columnatus</name>
    <dbReference type="NCBI Taxonomy" id="1419009"/>
    <lineage>
        <taxon>Eukaryota</taxon>
        <taxon>Fungi</taxon>
        <taxon>Dikarya</taxon>
        <taxon>Basidiomycota</taxon>
        <taxon>Agaricomycotina</taxon>
        <taxon>Agaricomycetes</taxon>
        <taxon>Phallomycetidae</taxon>
        <taxon>Phallales</taxon>
        <taxon>Clathraceae</taxon>
        <taxon>Clathrus</taxon>
    </lineage>
</organism>
<dbReference type="AlphaFoldDB" id="A0AAV5A5I5"/>
<dbReference type="EMBL" id="BPWL01000004">
    <property type="protein sequence ID" value="GJJ09884.1"/>
    <property type="molecule type" value="Genomic_DNA"/>
</dbReference>
<evidence type="ECO:0000313" key="1">
    <source>
        <dbReference type="EMBL" id="GJJ09884.1"/>
    </source>
</evidence>
<accession>A0AAV5A5I5</accession>
<evidence type="ECO:0000313" key="2">
    <source>
        <dbReference type="Proteomes" id="UP001050691"/>
    </source>
</evidence>
<evidence type="ECO:0008006" key="3">
    <source>
        <dbReference type="Google" id="ProtNLM"/>
    </source>
</evidence>
<protein>
    <recommendedName>
        <fullName evidence="3">Decapping nuclease</fullName>
    </recommendedName>
</protein>
<proteinExistence type="predicted"/>
<dbReference type="Proteomes" id="UP001050691">
    <property type="component" value="Unassembled WGS sequence"/>
</dbReference>
<comment type="caution">
    <text evidence="1">The sequence shown here is derived from an EMBL/GenBank/DDBJ whole genome shotgun (WGS) entry which is preliminary data.</text>
</comment>
<name>A0AAV5A5I5_9AGAM</name>
<reference evidence="1" key="1">
    <citation type="submission" date="2021-10" db="EMBL/GenBank/DDBJ databases">
        <title>De novo Genome Assembly of Clathrus columnatus (Basidiomycota, Fungi) Using Illumina and Nanopore Sequence Data.</title>
        <authorList>
            <person name="Ogiso-Tanaka E."/>
            <person name="Itagaki H."/>
            <person name="Hosoya T."/>
            <person name="Hosaka K."/>
        </authorList>
    </citation>
    <scope>NUCLEOTIDE SEQUENCE</scope>
    <source>
        <strain evidence="1">MO-923</strain>
    </source>
</reference>
<gene>
    <name evidence="1" type="ORF">Clacol_004108</name>
</gene>
<sequence length="337" mass="38059">MDGQGQPVLYLPNLLLYVSDNALNAQDFPLDIPDFPFVRPPGLLPSQVDVPNLDLSLRPLHESIFHTTTSAFTKTATAIHALGATDQNRLEIVRACTSFWQNMVDYASPNIIPDHLNTWTLPLQRRIPLPLPVVQAQAVRALASWYLLHFNDDQNTRYMTLQHHGFPQWGRPCSKLHLTKRKDNAGYPDFLLRSTDSRTNHAAIGEVKTWWTYSDRLFQGLFRDVNPAGRFEWGATSNASKFLRQIWGELHFFQCKLGFTTNGHQVMLFAKSNSGQNTLILSTPREWNDPTVLQALAGLTFAGIDSRCVDPEVLINQYLCPEADRQVGWPLAVPGQV</sequence>
<keyword evidence="2" id="KW-1185">Reference proteome</keyword>